<protein>
    <submittedName>
        <fullName evidence="1">Uncharacterized protein</fullName>
    </submittedName>
</protein>
<organism evidence="1">
    <name type="scientific">Salmonella sp</name>
    <dbReference type="NCBI Taxonomy" id="599"/>
    <lineage>
        <taxon>Bacteria</taxon>
        <taxon>Pseudomonadati</taxon>
        <taxon>Pseudomonadota</taxon>
        <taxon>Gammaproteobacteria</taxon>
        <taxon>Enterobacterales</taxon>
        <taxon>Enterobacteriaceae</taxon>
        <taxon>Salmonella</taxon>
    </lineage>
</organism>
<geneLocation type="plasmid" evidence="1">
    <name>pSa1423-160k</name>
</geneLocation>
<proteinExistence type="predicted"/>
<name>A0A482ETM1_SALSP</name>
<gene>
    <name evidence="1" type="ORF">NNIBIDOC_00132</name>
</gene>
<reference evidence="1" key="1">
    <citation type="submission" date="2019-01" db="EMBL/GenBank/DDBJ databases">
        <title>Salmonella strain 1423 plasmid sequences.</title>
        <authorList>
            <person name="Chen K."/>
            <person name="Chen S."/>
        </authorList>
    </citation>
    <scope>NUCLEOTIDE SEQUENCE</scope>
    <source>
        <strain evidence="1">Sa1423</strain>
        <plasmid evidence="1">pSa1423-160k</plasmid>
    </source>
</reference>
<dbReference type="AlphaFoldDB" id="A0A482ETM1"/>
<dbReference type="EMBL" id="MK356558">
    <property type="protein sequence ID" value="QBM91461.1"/>
    <property type="molecule type" value="Genomic_DNA"/>
</dbReference>
<sequence>MLPRNWKQFAVIHDGERQKQKAPCRVRRKPSTVVMLRRHVGRLSGHINRYSFRPVCFTSGRYWGNSDGDAADSISLSFRLPGERLQSTTSTETMASPDYLDGFKHSHYACACAT</sequence>
<accession>A0A482ETM1</accession>
<dbReference type="RefSeq" id="WP_225312347.1">
    <property type="nucleotide sequence ID" value="NZ_MK356558.1"/>
</dbReference>
<keyword evidence="1" id="KW-0614">Plasmid</keyword>
<evidence type="ECO:0000313" key="1">
    <source>
        <dbReference type="EMBL" id="QBM91461.1"/>
    </source>
</evidence>